<dbReference type="EMBL" id="MFKF01000402">
    <property type="protein sequence ID" value="OGG44504.1"/>
    <property type="molecule type" value="Genomic_DNA"/>
</dbReference>
<evidence type="ECO:0000313" key="2">
    <source>
        <dbReference type="Proteomes" id="UP000178606"/>
    </source>
</evidence>
<dbReference type="Proteomes" id="UP000178606">
    <property type="component" value="Unassembled WGS sequence"/>
</dbReference>
<comment type="caution">
    <text evidence="1">The sequence shown here is derived from an EMBL/GenBank/DDBJ whole genome shotgun (WGS) entry which is preliminary data.</text>
</comment>
<organism evidence="1 2">
    <name type="scientific">Handelsmanbacteria sp. (strain RIFCSPLOWO2_12_FULL_64_10)</name>
    <dbReference type="NCBI Taxonomy" id="1817868"/>
    <lineage>
        <taxon>Bacteria</taxon>
        <taxon>Candidatus Handelsmaniibacteriota</taxon>
    </lineage>
</organism>
<gene>
    <name evidence="1" type="ORF">A3F84_07120</name>
</gene>
<sequence length="139" mass="16331">MATEFKPFEGDTSIFAPHERDGFRNLRDREGRVQPLFRVARKDEAEEDNRDPFKAHSRRLENRRIPQTASPIVDFLVELHRTLYFPEFPSRQHSRFANLGGWQSFNPESGKCVFLILPHESARVSVSGVMDFRVRLMWN</sequence>
<proteinExistence type="predicted"/>
<reference evidence="1 2" key="1">
    <citation type="journal article" date="2016" name="Nat. Commun.">
        <title>Thousands of microbial genomes shed light on interconnected biogeochemical processes in an aquifer system.</title>
        <authorList>
            <person name="Anantharaman K."/>
            <person name="Brown C.T."/>
            <person name="Hug L.A."/>
            <person name="Sharon I."/>
            <person name="Castelle C.J."/>
            <person name="Probst A.J."/>
            <person name="Thomas B.C."/>
            <person name="Singh A."/>
            <person name="Wilkins M.J."/>
            <person name="Karaoz U."/>
            <person name="Brodie E.L."/>
            <person name="Williams K.H."/>
            <person name="Hubbard S.S."/>
            <person name="Banfield J.F."/>
        </authorList>
    </citation>
    <scope>NUCLEOTIDE SEQUENCE [LARGE SCALE GENOMIC DNA]</scope>
    <source>
        <strain evidence="2">RIFCSPLOWO2_12_FULL_64_10</strain>
    </source>
</reference>
<dbReference type="AlphaFoldDB" id="A0A1F6C5S3"/>
<protein>
    <submittedName>
        <fullName evidence="1">Uncharacterized protein</fullName>
    </submittedName>
</protein>
<accession>A0A1F6C5S3</accession>
<evidence type="ECO:0000313" key="1">
    <source>
        <dbReference type="EMBL" id="OGG44504.1"/>
    </source>
</evidence>
<name>A0A1F6C5S3_HANXR</name>